<name>A0A0F4GUJ1_9PEZI</name>
<evidence type="ECO:0000256" key="3">
    <source>
        <dbReference type="ARBA" id="ARBA00012922"/>
    </source>
</evidence>
<evidence type="ECO:0000256" key="5">
    <source>
        <dbReference type="PIRSR" id="PIRSR001221-1"/>
    </source>
</evidence>
<dbReference type="Proteomes" id="UP000033647">
    <property type="component" value="Unassembled WGS sequence"/>
</dbReference>
<sequence>MSETWRSIAARKQEERGGRIPSAWRLRASDLNPNASAVPDVVPRSGILSGRELELTERYDARTLRDQLARGSIKSEEVVLAFCKRAAIAQQVTNCLTEIFSDDALARARELDAHLAKTGKPLGPLHGLPISLKDTFKIKGYDASIGIASLCFQPATSNSALVDILLKLGAVLYVKTTVPQTMMSLDTYSNVFGRTLNPANKRLTAGGSSGGEGALVAMRGSILGIGTDVGGSVRVPAACNGLYGVKPSHGRVPYANQQGGSAEGSSKLAIESTAGPIATTLGDCEMLLQAIADAAPEMIDPDCVAQPWALQPPLNTKPGKPLRIGLVASDGHVLPLPPVQNLIQEVSKTLGTSQRIEVVQLDLALLLSRTVKVFNGLISIDGANNWFDLFEPTGEPLQPWLQGRLKKRPRKELLEVKSLQGQKLELQTAFLDVWKESGGYWVSDGSNTSDEDRVLDVLICPVAPHPIAPIDRWNTVNYTAAFNLLDLPAGVLPVRSVTEKDLSGELPASKPLNGWDDTNRKLWTDVDRKVYLGSPLSVQVVSPRLTERRLVEAMMVIDEALKPLKEKAGGVNSRL</sequence>
<dbReference type="InterPro" id="IPR023631">
    <property type="entry name" value="Amidase_dom"/>
</dbReference>
<dbReference type="PANTHER" id="PTHR46072">
    <property type="entry name" value="AMIDASE-RELATED-RELATED"/>
    <property type="match status" value="1"/>
</dbReference>
<evidence type="ECO:0000256" key="2">
    <source>
        <dbReference type="ARBA" id="ARBA00009199"/>
    </source>
</evidence>
<feature type="active site" description="Acyl-ester intermediate" evidence="5">
    <location>
        <position position="232"/>
    </location>
</feature>
<dbReference type="EMBL" id="LAFY01000295">
    <property type="protein sequence ID" value="KJY01095.1"/>
    <property type="molecule type" value="Genomic_DNA"/>
</dbReference>
<feature type="domain" description="Amidase" evidence="7">
    <location>
        <begin position="77"/>
        <end position="550"/>
    </location>
</feature>
<feature type="active site" description="Charge relay system" evidence="5">
    <location>
        <position position="133"/>
    </location>
</feature>
<keyword evidence="9" id="KW-1185">Reference proteome</keyword>
<feature type="active site" description="Charge relay system" evidence="5">
    <location>
        <position position="208"/>
    </location>
</feature>
<dbReference type="GO" id="GO:0004040">
    <property type="term" value="F:amidase activity"/>
    <property type="evidence" value="ECO:0007669"/>
    <property type="project" value="UniProtKB-EC"/>
</dbReference>
<protein>
    <recommendedName>
        <fullName evidence="3">amidase</fullName>
        <ecNumber evidence="3">3.5.1.4</ecNumber>
    </recommendedName>
</protein>
<reference evidence="8 9" key="1">
    <citation type="submission" date="2015-03" db="EMBL/GenBank/DDBJ databases">
        <title>RNA-seq based gene annotation and comparative genomics of four Zymoseptoria species reveal species-specific pathogenicity related genes and transposable element activity.</title>
        <authorList>
            <person name="Grandaubert J."/>
            <person name="Bhattacharyya A."/>
            <person name="Stukenbrock E.H."/>
        </authorList>
    </citation>
    <scope>NUCLEOTIDE SEQUENCE [LARGE SCALE GENOMIC DNA]</scope>
    <source>
        <strain evidence="8 9">Zb18110</strain>
    </source>
</reference>
<comment type="catalytic activity">
    <reaction evidence="1">
        <text>a monocarboxylic acid amide + H2O = a monocarboxylate + NH4(+)</text>
        <dbReference type="Rhea" id="RHEA:12020"/>
        <dbReference type="ChEBI" id="CHEBI:15377"/>
        <dbReference type="ChEBI" id="CHEBI:28938"/>
        <dbReference type="ChEBI" id="CHEBI:35757"/>
        <dbReference type="ChEBI" id="CHEBI:83628"/>
        <dbReference type="EC" id="3.5.1.4"/>
    </reaction>
</comment>
<evidence type="ECO:0000256" key="1">
    <source>
        <dbReference type="ARBA" id="ARBA00001311"/>
    </source>
</evidence>
<comment type="similarity">
    <text evidence="2">Belongs to the amidase family.</text>
</comment>
<evidence type="ECO:0000256" key="4">
    <source>
        <dbReference type="ARBA" id="ARBA00022801"/>
    </source>
</evidence>
<evidence type="ECO:0000313" key="9">
    <source>
        <dbReference type="Proteomes" id="UP000033647"/>
    </source>
</evidence>
<feature type="binding site" evidence="6">
    <location>
        <position position="208"/>
    </location>
    <ligand>
        <name>substrate</name>
    </ligand>
</feature>
<evidence type="ECO:0000313" key="8">
    <source>
        <dbReference type="EMBL" id="KJY01095.1"/>
    </source>
</evidence>
<accession>A0A0F4GUJ1</accession>
<dbReference type="Pfam" id="PF01425">
    <property type="entry name" value="Amidase"/>
    <property type="match status" value="1"/>
</dbReference>
<dbReference type="InterPro" id="IPR020556">
    <property type="entry name" value="Amidase_CS"/>
</dbReference>
<dbReference type="Gene3D" id="3.90.1300.10">
    <property type="entry name" value="Amidase signature (AS) domain"/>
    <property type="match status" value="1"/>
</dbReference>
<gene>
    <name evidence="8" type="ORF">TI39_contig303g00003</name>
</gene>
<feature type="binding site" evidence="6">
    <location>
        <begin position="229"/>
        <end position="232"/>
    </location>
    <ligand>
        <name>substrate</name>
    </ligand>
</feature>
<dbReference type="STRING" id="1047168.A0A0F4GUJ1"/>
<dbReference type="PANTHER" id="PTHR46072:SF6">
    <property type="entry name" value="AMIDASE, PUTATIVE (AFU_ORTHOLOGUE AFUA_1G14530)-RELATED"/>
    <property type="match status" value="1"/>
</dbReference>
<comment type="caution">
    <text evidence="8">The sequence shown here is derived from an EMBL/GenBank/DDBJ whole genome shotgun (WGS) entry which is preliminary data.</text>
</comment>
<dbReference type="SUPFAM" id="SSF75304">
    <property type="entry name" value="Amidase signature (AS) enzymes"/>
    <property type="match status" value="1"/>
</dbReference>
<dbReference type="OrthoDB" id="6428749at2759"/>
<keyword evidence="4 8" id="KW-0378">Hydrolase</keyword>
<evidence type="ECO:0000259" key="7">
    <source>
        <dbReference type="Pfam" id="PF01425"/>
    </source>
</evidence>
<dbReference type="EC" id="3.5.1.4" evidence="3"/>
<dbReference type="AlphaFoldDB" id="A0A0F4GUJ1"/>
<organism evidence="8 9">
    <name type="scientific">Zymoseptoria brevis</name>
    <dbReference type="NCBI Taxonomy" id="1047168"/>
    <lineage>
        <taxon>Eukaryota</taxon>
        <taxon>Fungi</taxon>
        <taxon>Dikarya</taxon>
        <taxon>Ascomycota</taxon>
        <taxon>Pezizomycotina</taxon>
        <taxon>Dothideomycetes</taxon>
        <taxon>Dothideomycetidae</taxon>
        <taxon>Mycosphaerellales</taxon>
        <taxon>Mycosphaerellaceae</taxon>
        <taxon>Zymoseptoria</taxon>
    </lineage>
</organism>
<feature type="binding site" evidence="6">
    <location>
        <position position="182"/>
    </location>
    <ligand>
        <name>substrate</name>
    </ligand>
</feature>
<dbReference type="PROSITE" id="PS00571">
    <property type="entry name" value="AMIDASES"/>
    <property type="match status" value="1"/>
</dbReference>
<proteinExistence type="inferred from homology"/>
<dbReference type="InterPro" id="IPR036928">
    <property type="entry name" value="AS_sf"/>
</dbReference>
<dbReference type="PIRSF" id="PIRSF001221">
    <property type="entry name" value="Amidase_fungi"/>
    <property type="match status" value="1"/>
</dbReference>
<evidence type="ECO:0000256" key="6">
    <source>
        <dbReference type="PIRSR" id="PIRSR001221-2"/>
    </source>
</evidence>